<evidence type="ECO:0000313" key="1">
    <source>
        <dbReference type="EMBL" id="ERZ97037.1"/>
    </source>
</evidence>
<gene>
    <name evidence="1" type="ORF">GLOINDRAFT_11989</name>
</gene>
<name>U9SSP5_RHIID</name>
<organism evidence="1">
    <name type="scientific">Rhizophagus irregularis (strain DAOM 181602 / DAOM 197198 / MUCL 43194)</name>
    <name type="common">Arbuscular mycorrhizal fungus</name>
    <name type="synonym">Glomus intraradices</name>
    <dbReference type="NCBI Taxonomy" id="747089"/>
    <lineage>
        <taxon>Eukaryota</taxon>
        <taxon>Fungi</taxon>
        <taxon>Fungi incertae sedis</taxon>
        <taxon>Mucoromycota</taxon>
        <taxon>Glomeromycotina</taxon>
        <taxon>Glomeromycetes</taxon>
        <taxon>Glomerales</taxon>
        <taxon>Glomeraceae</taxon>
        <taxon>Rhizophagus</taxon>
    </lineage>
</organism>
<protein>
    <submittedName>
        <fullName evidence="1">Uncharacterized protein</fullName>
    </submittedName>
</protein>
<reference evidence="1" key="1">
    <citation type="submission" date="2013-07" db="EMBL/GenBank/DDBJ databases">
        <title>The genome of an arbuscular mycorrhizal fungus provides insights into the evolution of the oldest plant symbiosis.</title>
        <authorList>
            <consortium name="DOE Joint Genome Institute"/>
            <person name="Tisserant E."/>
            <person name="Malbreil M."/>
            <person name="Kuo A."/>
            <person name="Kohler A."/>
            <person name="Symeonidi A."/>
            <person name="Balestrini R."/>
            <person name="Charron P."/>
            <person name="Duensing N."/>
            <person name="Frei-dit-Frey N."/>
            <person name="Gianinazzi-Pearson V."/>
            <person name="Gilbert B."/>
            <person name="Handa Y."/>
            <person name="Hijri M."/>
            <person name="Kaul R."/>
            <person name="Kawaguchi M."/>
            <person name="Krajinski F."/>
            <person name="Lammers P."/>
            <person name="Lapierre D."/>
            <person name="Masclaux F.G."/>
            <person name="Murat C."/>
            <person name="Morin E."/>
            <person name="Ndikumana S."/>
            <person name="Pagni M."/>
            <person name="Petitpierre D."/>
            <person name="Requena N."/>
            <person name="Rosikiewicz P."/>
            <person name="Riley R."/>
            <person name="Saito K."/>
            <person name="San Clemente H."/>
            <person name="Shapiro H."/>
            <person name="van Tuinen D."/>
            <person name="Becard G."/>
            <person name="Bonfante P."/>
            <person name="Paszkowski U."/>
            <person name="Shachar-Hill Y."/>
            <person name="Young J.P."/>
            <person name="Sanders I.R."/>
            <person name="Henrissat B."/>
            <person name="Rensing S.A."/>
            <person name="Grigoriev I.V."/>
            <person name="Corradi N."/>
            <person name="Roux C."/>
            <person name="Martin F."/>
        </authorList>
    </citation>
    <scope>NUCLEOTIDE SEQUENCE</scope>
    <source>
        <strain evidence="1">DAOM 197198</strain>
    </source>
</reference>
<dbReference type="EMBL" id="KI299938">
    <property type="protein sequence ID" value="ERZ97037.1"/>
    <property type="molecule type" value="Genomic_DNA"/>
</dbReference>
<sequence>MPPKYIPFSDVDWNYHNSGPEKMLRANNIIRVRNAIENNLMGIGLKGVIAVIINSTRERNRIFGTEVGEDEDEQTEQIKEYRNSVSKEVFVEYLKEQKLNKHYNEDGNPSS</sequence>
<proteinExistence type="predicted"/>
<dbReference type="AlphaFoldDB" id="U9SSP5"/>
<accession>U9SSP5</accession>
<dbReference type="HOGENOM" id="CLU_2159763_0_0_1"/>